<dbReference type="InterPro" id="IPR039424">
    <property type="entry name" value="SBP_5"/>
</dbReference>
<dbReference type="Pfam" id="PF00496">
    <property type="entry name" value="SBP_bac_5"/>
    <property type="match status" value="2"/>
</dbReference>
<protein>
    <submittedName>
        <fullName evidence="5">Peptide/nickel transport system substrate-binding protein</fullName>
    </submittedName>
</protein>
<feature type="domain" description="Solute-binding protein family 5" evidence="4">
    <location>
        <begin position="134"/>
        <end position="228"/>
    </location>
</feature>
<dbReference type="OrthoDB" id="9803988at2"/>
<organism evidence="5 6">
    <name type="scientific">Cribrihabitans marinus</name>
    <dbReference type="NCBI Taxonomy" id="1227549"/>
    <lineage>
        <taxon>Bacteria</taxon>
        <taxon>Pseudomonadati</taxon>
        <taxon>Pseudomonadota</taxon>
        <taxon>Alphaproteobacteria</taxon>
        <taxon>Rhodobacterales</taxon>
        <taxon>Paracoccaceae</taxon>
        <taxon>Cribrihabitans</taxon>
    </lineage>
</organism>
<sequence>MKRILLSGAALALLPGWALANCPSITVADMGGVAPGAFPQQYELSEFQDAAGCEMEFSANPEIDDLNAKIKGNGALPPLADRLPSEPLVMVPYESVGKYGGTLDVLSNATEAGTSDFLSVRHVNLVRYSDDLQTIVPNVAKSWEWNDDYTQLTMKLRAGHKWSDGAPFTSADVKFWHDNLMLDTNIFEKPKDYVTVGGETMTVDAPDDTTVIFNLPSPKPGLLAHFATHYGQGFQPMHFLGQFHPDINADADSYAQSLGFENGYDAIKAYYGNSDWTDTPTPMLSRPELIDGLPKATYPTLESHIYVTDTTEGRHLVANPYFFQVDPTGQQLPYISEQDEVYINDNEVRLLKIVNGEVDYKAQSLQLASAPILLEGQEKGGYTVHLKPEITIGAFGFNVTHEDPAKREVFADLSFREAMSQAINRDELNEIAFFGQGKPQAYVGFSPLPDFVDPSLHGYMAEYDPDAAKAKLDALGLMDTDGDGMRELPNGDKLVLNMNFSTQGIAGQTVELVSQFWADVGIASVVKEVTPDEYRSAQSSNKLDLSMWRKGQPLAIVLGNNELWVPPYENYFGNRNAMLWAEWVDSGGSAGVEPPEWAQQMMDDINTLQSAAQGSETFNEVGARMAETMTQQLLFIGTVNAPAPMIHRNALKNFTETKTHSYEYYRTYPYRATQWWLDE</sequence>
<comment type="similarity">
    <text evidence="2">Belongs to the bacterial solute-binding protein 5 family.</text>
</comment>
<feature type="signal peptide" evidence="3">
    <location>
        <begin position="1"/>
        <end position="20"/>
    </location>
</feature>
<evidence type="ECO:0000313" key="5">
    <source>
        <dbReference type="EMBL" id="SEJ97448.1"/>
    </source>
</evidence>
<proteinExistence type="inferred from homology"/>
<dbReference type="InterPro" id="IPR000914">
    <property type="entry name" value="SBP_5_dom"/>
</dbReference>
<dbReference type="GO" id="GO:1904680">
    <property type="term" value="F:peptide transmembrane transporter activity"/>
    <property type="evidence" value="ECO:0007669"/>
    <property type="project" value="TreeGrafter"/>
</dbReference>
<evidence type="ECO:0000259" key="4">
    <source>
        <dbReference type="Pfam" id="PF00496"/>
    </source>
</evidence>
<evidence type="ECO:0000313" key="6">
    <source>
        <dbReference type="Proteomes" id="UP000199379"/>
    </source>
</evidence>
<dbReference type="RefSeq" id="WP_092369436.1">
    <property type="nucleotide sequence ID" value="NZ_BMGV01000010.1"/>
</dbReference>
<gene>
    <name evidence="5" type="ORF">SAMN05444007_11030</name>
</gene>
<dbReference type="STRING" id="1227549.SAMN05444007_11030"/>
<dbReference type="GO" id="GO:0015833">
    <property type="term" value="P:peptide transport"/>
    <property type="evidence" value="ECO:0007669"/>
    <property type="project" value="TreeGrafter"/>
</dbReference>
<reference evidence="5 6" key="1">
    <citation type="submission" date="2016-10" db="EMBL/GenBank/DDBJ databases">
        <authorList>
            <person name="de Groot N.N."/>
        </authorList>
    </citation>
    <scope>NUCLEOTIDE SEQUENCE [LARGE SCALE GENOMIC DNA]</scope>
    <source>
        <strain evidence="5 6">DSM 29340</strain>
    </source>
</reference>
<dbReference type="CDD" id="cd08500">
    <property type="entry name" value="PBP2_NikA_DppA_OppA_like_4"/>
    <property type="match status" value="1"/>
</dbReference>
<evidence type="ECO:0000256" key="1">
    <source>
        <dbReference type="ARBA" id="ARBA00004418"/>
    </source>
</evidence>
<dbReference type="Gene3D" id="3.10.105.10">
    <property type="entry name" value="Dipeptide-binding Protein, Domain 3"/>
    <property type="match status" value="1"/>
</dbReference>
<dbReference type="SUPFAM" id="SSF53850">
    <property type="entry name" value="Periplasmic binding protein-like II"/>
    <property type="match status" value="1"/>
</dbReference>
<dbReference type="PANTHER" id="PTHR30290">
    <property type="entry name" value="PERIPLASMIC BINDING COMPONENT OF ABC TRANSPORTER"/>
    <property type="match status" value="1"/>
</dbReference>
<feature type="domain" description="Solute-binding protein family 5" evidence="4">
    <location>
        <begin position="315"/>
        <end position="549"/>
    </location>
</feature>
<name>A0A1H7D6L1_9RHOB</name>
<keyword evidence="3" id="KW-0732">Signal</keyword>
<evidence type="ECO:0000256" key="2">
    <source>
        <dbReference type="ARBA" id="ARBA00005695"/>
    </source>
</evidence>
<dbReference type="Gene3D" id="3.40.190.10">
    <property type="entry name" value="Periplasmic binding protein-like II"/>
    <property type="match status" value="1"/>
</dbReference>
<dbReference type="EMBL" id="FNYD01000010">
    <property type="protein sequence ID" value="SEJ97448.1"/>
    <property type="molecule type" value="Genomic_DNA"/>
</dbReference>
<feature type="chain" id="PRO_5011616702" evidence="3">
    <location>
        <begin position="21"/>
        <end position="679"/>
    </location>
</feature>
<accession>A0A1H7D6L1</accession>
<keyword evidence="6" id="KW-1185">Reference proteome</keyword>
<comment type="subcellular location">
    <subcellularLocation>
        <location evidence="1">Periplasm</location>
    </subcellularLocation>
</comment>
<dbReference type="Proteomes" id="UP000199379">
    <property type="component" value="Unassembled WGS sequence"/>
</dbReference>
<evidence type="ECO:0000256" key="3">
    <source>
        <dbReference type="SAM" id="SignalP"/>
    </source>
</evidence>
<dbReference type="AlphaFoldDB" id="A0A1H7D6L1"/>
<dbReference type="PANTHER" id="PTHR30290:SF62">
    <property type="entry name" value="OLIGOPEPTIDE ABC TRANSPORTER, PERIPLASMIC OLIGOPEPTIDE-BINDING PROTEIN"/>
    <property type="match status" value="1"/>
</dbReference>